<name>A0A4Y9XKD5_9AGAM</name>
<feature type="domain" description="NADP-dependent oxidoreductase" evidence="2">
    <location>
        <begin position="7"/>
        <end position="165"/>
    </location>
</feature>
<dbReference type="GO" id="GO:0016491">
    <property type="term" value="F:oxidoreductase activity"/>
    <property type="evidence" value="ECO:0007669"/>
    <property type="project" value="UniProtKB-KW"/>
</dbReference>
<evidence type="ECO:0000313" key="4">
    <source>
        <dbReference type="Proteomes" id="UP000298327"/>
    </source>
</evidence>
<keyword evidence="4" id="KW-1185">Reference proteome</keyword>
<dbReference type="Gene3D" id="3.20.20.100">
    <property type="entry name" value="NADP-dependent oxidoreductase domain"/>
    <property type="match status" value="1"/>
</dbReference>
<accession>A0A4Y9XKD5</accession>
<protein>
    <recommendedName>
        <fullName evidence="2">NADP-dependent oxidoreductase domain-containing protein</fullName>
    </recommendedName>
</protein>
<reference evidence="3 4" key="1">
    <citation type="submission" date="2019-02" db="EMBL/GenBank/DDBJ databases">
        <title>Genome sequencing of the rare red list fungi Dentipellis fragilis.</title>
        <authorList>
            <person name="Buettner E."/>
            <person name="Kellner H."/>
        </authorList>
    </citation>
    <scope>NUCLEOTIDE SEQUENCE [LARGE SCALE GENOMIC DNA]</scope>
    <source>
        <strain evidence="3 4">DSM 105465</strain>
    </source>
</reference>
<gene>
    <name evidence="3" type="ORF">EVG20_g11395</name>
</gene>
<dbReference type="InterPro" id="IPR036812">
    <property type="entry name" value="NAD(P)_OxRdtase_dom_sf"/>
</dbReference>
<evidence type="ECO:0000259" key="2">
    <source>
        <dbReference type="Pfam" id="PF00248"/>
    </source>
</evidence>
<comment type="caution">
    <text evidence="3">The sequence shown here is derived from an EMBL/GenBank/DDBJ whole genome shotgun (WGS) entry which is preliminary data.</text>
</comment>
<dbReference type="EMBL" id="SEOQ01001743">
    <property type="protein sequence ID" value="TFY50664.1"/>
    <property type="molecule type" value="Genomic_DNA"/>
</dbReference>
<evidence type="ECO:0000313" key="3">
    <source>
        <dbReference type="EMBL" id="TFY50664.1"/>
    </source>
</evidence>
<dbReference type="InterPro" id="IPR023210">
    <property type="entry name" value="NADP_OxRdtase_dom"/>
</dbReference>
<keyword evidence="1" id="KW-0560">Oxidoreductase</keyword>
<dbReference type="SUPFAM" id="SSF51430">
    <property type="entry name" value="NAD(P)-linked oxidoreductase"/>
    <property type="match status" value="1"/>
</dbReference>
<dbReference type="PANTHER" id="PTHR43364">
    <property type="entry name" value="NADH-SPECIFIC METHYLGLYOXAL REDUCTASE-RELATED"/>
    <property type="match status" value="1"/>
</dbReference>
<sequence>MPSRVPLLFGTATIGGAGHTAVRVSDTSSAQRLLDSYLNLGYKELDAARIYGDGTTEEALGKVSLRGGTVDTKILPMQPGDHSPAKLRATLDVSLKALHPHKIRILYLHAPDRSVPYIDTVRAINEFHKEGKFEEFGLSNYPAWDVVDIIHLCKENGFVQPTVYQG</sequence>
<dbReference type="PANTHER" id="PTHR43364:SF4">
    <property type="entry name" value="NAD(P)-LINKED OXIDOREDUCTASE SUPERFAMILY PROTEIN"/>
    <property type="match status" value="1"/>
</dbReference>
<dbReference type="Proteomes" id="UP000298327">
    <property type="component" value="Unassembled WGS sequence"/>
</dbReference>
<dbReference type="AlphaFoldDB" id="A0A4Y9XKD5"/>
<organism evidence="3 4">
    <name type="scientific">Dentipellis fragilis</name>
    <dbReference type="NCBI Taxonomy" id="205917"/>
    <lineage>
        <taxon>Eukaryota</taxon>
        <taxon>Fungi</taxon>
        <taxon>Dikarya</taxon>
        <taxon>Basidiomycota</taxon>
        <taxon>Agaricomycotina</taxon>
        <taxon>Agaricomycetes</taxon>
        <taxon>Russulales</taxon>
        <taxon>Hericiaceae</taxon>
        <taxon>Dentipellis</taxon>
    </lineage>
</organism>
<dbReference type="Pfam" id="PF00248">
    <property type="entry name" value="Aldo_ket_red"/>
    <property type="match status" value="1"/>
</dbReference>
<proteinExistence type="predicted"/>
<dbReference type="InterPro" id="IPR050523">
    <property type="entry name" value="AKR_Detox_Biosynth"/>
</dbReference>
<dbReference type="OrthoDB" id="2310150at2759"/>
<evidence type="ECO:0000256" key="1">
    <source>
        <dbReference type="ARBA" id="ARBA00023002"/>
    </source>
</evidence>
<dbReference type="STRING" id="205917.A0A4Y9XKD5"/>